<sequence length="219" mass="25206">MKRITKLLASHSLKSLMAKKNKRSQQKNKCLKPEEDPSTVKRLLEDPPRKKRYLQPLENPPTESYGDDEKMETEEEGQKYLGKNLPASAFIIVAAERHDSDSYSETELEKKICGSVVVAKMNDDKMVSTDTKKKYFQRILSDVDKIVLLQGMVDFQNDKGTISYDDMTGFIDTVKNIISFQANSRQFTTKIRRLKDKFVQKRNKGVDENSLANVEIYEI</sequence>
<dbReference type="EMBL" id="CACSHJ010000087">
    <property type="protein sequence ID" value="CAA0298120.1"/>
    <property type="molecule type" value="Genomic_DNA"/>
</dbReference>
<feature type="region of interest" description="Disordered" evidence="4">
    <location>
        <begin position="9"/>
        <end position="77"/>
    </location>
</feature>
<dbReference type="PANTHER" id="PTHR31662">
    <property type="entry name" value="BNAANNG10740D PROTEIN-RELATED"/>
    <property type="match status" value="1"/>
</dbReference>
<proteinExistence type="inferred from homology"/>
<dbReference type="AlphaFoldDB" id="A0A5S9WMB0"/>
<keyword evidence="3" id="KW-0804">Transcription</keyword>
<dbReference type="PANTHER" id="PTHR31662:SF68">
    <property type="entry name" value="DNA-BINDING STOREKEEPER PROTEIN TRANSCRIPTIONAL REGULATOR-LIKE PROTEIN-RELATED"/>
    <property type="match status" value="1"/>
</dbReference>
<comment type="similarity">
    <text evidence="1">Belongs to the GeBP family.</text>
</comment>
<protein>
    <recommendedName>
        <fullName evidence="5">Glabrous enhancer-binding protein-like DBD domain-containing protein</fullName>
    </recommendedName>
</protein>
<keyword evidence="2" id="KW-0805">Transcription regulation</keyword>
<dbReference type="Proteomes" id="UP000434276">
    <property type="component" value="Unassembled WGS sequence"/>
</dbReference>
<evidence type="ECO:0000256" key="3">
    <source>
        <dbReference type="ARBA" id="ARBA00023163"/>
    </source>
</evidence>
<evidence type="ECO:0000256" key="1">
    <source>
        <dbReference type="ARBA" id="ARBA00010820"/>
    </source>
</evidence>
<dbReference type="InterPro" id="IPR007592">
    <property type="entry name" value="GEBP"/>
</dbReference>
<feature type="compositionally biased region" description="Basic residues" evidence="4">
    <location>
        <begin position="17"/>
        <end position="30"/>
    </location>
</feature>
<dbReference type="GO" id="GO:0006355">
    <property type="term" value="P:regulation of DNA-templated transcription"/>
    <property type="evidence" value="ECO:0007669"/>
    <property type="project" value="InterPro"/>
</dbReference>
<accession>A0A5S9WMB0</accession>
<dbReference type="Pfam" id="PF04504">
    <property type="entry name" value="GeBP-like_DBD"/>
    <property type="match status" value="1"/>
</dbReference>
<name>A0A5S9WMB0_ARATH</name>
<feature type="compositionally biased region" description="Basic and acidic residues" evidence="4">
    <location>
        <begin position="31"/>
        <end position="48"/>
    </location>
</feature>
<organism evidence="6 7">
    <name type="scientific">Arabidopsis thaliana</name>
    <name type="common">Mouse-ear cress</name>
    <dbReference type="NCBI Taxonomy" id="3702"/>
    <lineage>
        <taxon>Eukaryota</taxon>
        <taxon>Viridiplantae</taxon>
        <taxon>Streptophyta</taxon>
        <taxon>Embryophyta</taxon>
        <taxon>Tracheophyta</taxon>
        <taxon>Spermatophyta</taxon>
        <taxon>Magnoliopsida</taxon>
        <taxon>eudicotyledons</taxon>
        <taxon>Gunneridae</taxon>
        <taxon>Pentapetalae</taxon>
        <taxon>rosids</taxon>
        <taxon>malvids</taxon>
        <taxon>Brassicales</taxon>
        <taxon>Brassicaceae</taxon>
        <taxon>Camelineae</taxon>
        <taxon>Arabidopsis</taxon>
    </lineage>
</organism>
<feature type="domain" description="Glabrous enhancer-binding protein-like DBD" evidence="5">
    <location>
        <begin position="136"/>
        <end position="207"/>
    </location>
</feature>
<evidence type="ECO:0000256" key="2">
    <source>
        <dbReference type="ARBA" id="ARBA00023015"/>
    </source>
</evidence>
<evidence type="ECO:0000313" key="6">
    <source>
        <dbReference type="EMBL" id="CAA0298120.1"/>
    </source>
</evidence>
<reference evidence="6 7" key="1">
    <citation type="submission" date="2019-12" db="EMBL/GenBank/DDBJ databases">
        <authorList>
            <person name="Jiao W.-B."/>
            <person name="Schneeberger K."/>
        </authorList>
    </citation>
    <scope>NUCLEOTIDE SEQUENCE [LARGE SCALE GENOMIC DNA]</scope>
    <source>
        <strain evidence="7">cv. C24</strain>
    </source>
</reference>
<feature type="compositionally biased region" description="Acidic residues" evidence="4">
    <location>
        <begin position="65"/>
        <end position="75"/>
    </location>
</feature>
<dbReference type="OrthoDB" id="661680at2759"/>
<evidence type="ECO:0000313" key="7">
    <source>
        <dbReference type="Proteomes" id="UP000434276"/>
    </source>
</evidence>
<evidence type="ECO:0000256" key="4">
    <source>
        <dbReference type="SAM" id="MobiDB-lite"/>
    </source>
</evidence>
<evidence type="ECO:0000259" key="5">
    <source>
        <dbReference type="Pfam" id="PF04504"/>
    </source>
</evidence>
<gene>
    <name evidence="6" type="ORF">C24_LOCUS4621</name>
</gene>
<dbReference type="ExpressionAtlas" id="A0A5S9WMB0">
    <property type="expression patterns" value="baseline and differential"/>
</dbReference>
<dbReference type="InterPro" id="IPR053932">
    <property type="entry name" value="GeBP-like_DBD"/>
</dbReference>